<dbReference type="Proteomes" id="UP000054217">
    <property type="component" value="Unassembled WGS sequence"/>
</dbReference>
<evidence type="ECO:0000313" key="3">
    <source>
        <dbReference type="Proteomes" id="UP000054217"/>
    </source>
</evidence>
<reference evidence="3" key="2">
    <citation type="submission" date="2015-01" db="EMBL/GenBank/DDBJ databases">
        <title>Evolutionary Origins and Diversification of the Mycorrhizal Mutualists.</title>
        <authorList>
            <consortium name="DOE Joint Genome Institute"/>
            <consortium name="Mycorrhizal Genomics Consortium"/>
            <person name="Kohler A."/>
            <person name="Kuo A."/>
            <person name="Nagy L.G."/>
            <person name="Floudas D."/>
            <person name="Copeland A."/>
            <person name="Barry K.W."/>
            <person name="Cichocki N."/>
            <person name="Veneault-Fourrey C."/>
            <person name="LaButti K."/>
            <person name="Lindquist E.A."/>
            <person name="Lipzen A."/>
            <person name="Lundell T."/>
            <person name="Morin E."/>
            <person name="Murat C."/>
            <person name="Riley R."/>
            <person name="Ohm R."/>
            <person name="Sun H."/>
            <person name="Tunlid A."/>
            <person name="Henrissat B."/>
            <person name="Grigoriev I.V."/>
            <person name="Hibbett D.S."/>
            <person name="Martin F."/>
        </authorList>
    </citation>
    <scope>NUCLEOTIDE SEQUENCE [LARGE SCALE GENOMIC DNA]</scope>
    <source>
        <strain evidence="3">Marx 270</strain>
    </source>
</reference>
<organism evidence="2 3">
    <name type="scientific">Pisolithus tinctorius Marx 270</name>
    <dbReference type="NCBI Taxonomy" id="870435"/>
    <lineage>
        <taxon>Eukaryota</taxon>
        <taxon>Fungi</taxon>
        <taxon>Dikarya</taxon>
        <taxon>Basidiomycota</taxon>
        <taxon>Agaricomycotina</taxon>
        <taxon>Agaricomycetes</taxon>
        <taxon>Agaricomycetidae</taxon>
        <taxon>Boletales</taxon>
        <taxon>Sclerodermatineae</taxon>
        <taxon>Pisolithaceae</taxon>
        <taxon>Pisolithus</taxon>
    </lineage>
</organism>
<accession>A0A0C3NDR3</accession>
<dbReference type="InParanoid" id="A0A0C3NDR3"/>
<protein>
    <submittedName>
        <fullName evidence="2">Uncharacterized protein</fullName>
    </submittedName>
</protein>
<keyword evidence="3" id="KW-1185">Reference proteome</keyword>
<dbReference type="HOGENOM" id="CLU_3088202_0_0_1"/>
<reference evidence="2 3" key="1">
    <citation type="submission" date="2014-04" db="EMBL/GenBank/DDBJ databases">
        <authorList>
            <consortium name="DOE Joint Genome Institute"/>
            <person name="Kuo A."/>
            <person name="Kohler A."/>
            <person name="Costa M.D."/>
            <person name="Nagy L.G."/>
            <person name="Floudas D."/>
            <person name="Copeland A."/>
            <person name="Barry K.W."/>
            <person name="Cichocki N."/>
            <person name="Veneault-Fourrey C."/>
            <person name="LaButti K."/>
            <person name="Lindquist E.A."/>
            <person name="Lipzen A."/>
            <person name="Lundell T."/>
            <person name="Morin E."/>
            <person name="Murat C."/>
            <person name="Sun H."/>
            <person name="Tunlid A."/>
            <person name="Henrissat B."/>
            <person name="Grigoriev I.V."/>
            <person name="Hibbett D.S."/>
            <person name="Martin F."/>
            <person name="Nordberg H.P."/>
            <person name="Cantor M.N."/>
            <person name="Hua S.X."/>
        </authorList>
    </citation>
    <scope>NUCLEOTIDE SEQUENCE [LARGE SCALE GENOMIC DNA]</scope>
    <source>
        <strain evidence="2 3">Marx 270</strain>
    </source>
</reference>
<dbReference type="EMBL" id="KN832126">
    <property type="protein sequence ID" value="KIN93915.1"/>
    <property type="molecule type" value="Genomic_DNA"/>
</dbReference>
<sequence length="52" mass="5873">MSVNGEIYAVKVRGRSFRVVVYQPSNQTDQDQFTVTHTPRLTPSSSFPLQSD</sequence>
<gene>
    <name evidence="2" type="ORF">M404DRAFT_1008683</name>
</gene>
<evidence type="ECO:0000313" key="2">
    <source>
        <dbReference type="EMBL" id="KIN93915.1"/>
    </source>
</evidence>
<feature type="region of interest" description="Disordered" evidence="1">
    <location>
        <begin position="28"/>
        <end position="52"/>
    </location>
</feature>
<name>A0A0C3NDR3_PISTI</name>
<proteinExistence type="predicted"/>
<evidence type="ECO:0000256" key="1">
    <source>
        <dbReference type="SAM" id="MobiDB-lite"/>
    </source>
</evidence>
<dbReference type="AlphaFoldDB" id="A0A0C3NDR3"/>